<dbReference type="GO" id="GO:1902936">
    <property type="term" value="F:phosphatidylinositol bisphosphate binding"/>
    <property type="evidence" value="ECO:0007669"/>
    <property type="project" value="TreeGrafter"/>
</dbReference>
<name>A0A336M2D4_CULSO</name>
<dbReference type="PANTHER" id="PTHR10174:SF216">
    <property type="entry name" value="CRAL-TRIO DOMAIN-CONTAINING PROTEIN-RELATED"/>
    <property type="match status" value="1"/>
</dbReference>
<accession>A0A336M2D4</accession>
<gene>
    <name evidence="3" type="primary">CSON010497</name>
</gene>
<dbReference type="EMBL" id="UFQS01000428">
    <property type="protein sequence ID" value="SSX03855.1"/>
    <property type="molecule type" value="Genomic_DNA"/>
</dbReference>
<dbReference type="Pfam" id="PF00650">
    <property type="entry name" value="CRAL_TRIO"/>
    <property type="match status" value="1"/>
</dbReference>
<evidence type="ECO:0000259" key="1">
    <source>
        <dbReference type="PROSITE" id="PS50191"/>
    </source>
</evidence>
<dbReference type="InterPro" id="IPR036273">
    <property type="entry name" value="CRAL/TRIO_N_dom_sf"/>
</dbReference>
<feature type="domain" description="CRAL-TRIO" evidence="1">
    <location>
        <begin position="91"/>
        <end position="257"/>
    </location>
</feature>
<dbReference type="OMA" id="ICVWIRL"/>
<dbReference type="Gene3D" id="3.40.525.10">
    <property type="entry name" value="CRAL-TRIO lipid binding domain"/>
    <property type="match status" value="1"/>
</dbReference>
<protein>
    <submittedName>
        <fullName evidence="3">CSON010497 protein</fullName>
    </submittedName>
</protein>
<dbReference type="PANTHER" id="PTHR10174">
    <property type="entry name" value="ALPHA-TOCOPHEROL TRANSFER PROTEIN-RELATED"/>
    <property type="match status" value="1"/>
</dbReference>
<dbReference type="PRINTS" id="PR00180">
    <property type="entry name" value="CRETINALDHBP"/>
</dbReference>
<reference evidence="2" key="1">
    <citation type="submission" date="2018-04" db="EMBL/GenBank/DDBJ databases">
        <authorList>
            <person name="Go L.Y."/>
            <person name="Mitchell J.A."/>
        </authorList>
    </citation>
    <scope>NUCLEOTIDE SEQUENCE</scope>
    <source>
        <tissue evidence="2">Whole organism</tissue>
    </source>
</reference>
<dbReference type="CDD" id="cd00170">
    <property type="entry name" value="SEC14"/>
    <property type="match status" value="1"/>
</dbReference>
<dbReference type="AlphaFoldDB" id="A0A336M2D4"/>
<dbReference type="InterPro" id="IPR001251">
    <property type="entry name" value="CRAL-TRIO_dom"/>
</dbReference>
<dbReference type="PROSITE" id="PS50191">
    <property type="entry name" value="CRAL_TRIO"/>
    <property type="match status" value="1"/>
</dbReference>
<sequence length="310" mass="35768">MLNIRPISKELALKAEKQLNEKPERLQEDVAALRSWIEKTPYLKARTDDQTLVNILRACKFSLEKAKTKVDSYYTVRTAFSEVFTNRYPITDRMIEIMRLGIILPLPLTETPDSPRIVLGRIGCYDPTKYELPELFKSTLLITDTMQWLDDNIIIAGQVSLMDCQGLSMAHLSKFNPLFMKKMSMSFQEGNPARIKGLHYVNTPSVFMTFFNVFKSFLNEKVKSRVHLYGDNMEELHKNIPKRLLPTEYGGDAGTIAEITEYWVQKVLEHADYFKEEANYGTDEKKRPGRPKTAENLFGLEGSFRQLSFD</sequence>
<evidence type="ECO:0000313" key="2">
    <source>
        <dbReference type="EMBL" id="SSX03855.1"/>
    </source>
</evidence>
<proteinExistence type="predicted"/>
<dbReference type="SUPFAM" id="SSF52087">
    <property type="entry name" value="CRAL/TRIO domain"/>
    <property type="match status" value="1"/>
</dbReference>
<dbReference type="EMBL" id="UFQT01000428">
    <property type="protein sequence ID" value="SSX24220.1"/>
    <property type="molecule type" value="Genomic_DNA"/>
</dbReference>
<dbReference type="SMART" id="SM00516">
    <property type="entry name" value="SEC14"/>
    <property type="match status" value="1"/>
</dbReference>
<reference evidence="3" key="2">
    <citation type="submission" date="2018-07" db="EMBL/GenBank/DDBJ databases">
        <authorList>
            <person name="Quirk P.G."/>
            <person name="Krulwich T.A."/>
        </authorList>
    </citation>
    <scope>NUCLEOTIDE SEQUENCE</scope>
</reference>
<dbReference type="Gene3D" id="1.20.5.1200">
    <property type="entry name" value="Alpha-tocopherol transfer"/>
    <property type="match status" value="1"/>
</dbReference>
<dbReference type="Gene3D" id="1.10.8.20">
    <property type="entry name" value="N-terminal domain of phosphatidylinositol transfer protein sec14p"/>
    <property type="match status" value="1"/>
</dbReference>
<evidence type="ECO:0000313" key="3">
    <source>
        <dbReference type="EMBL" id="SSX24220.1"/>
    </source>
</evidence>
<dbReference type="GO" id="GO:0016020">
    <property type="term" value="C:membrane"/>
    <property type="evidence" value="ECO:0007669"/>
    <property type="project" value="TreeGrafter"/>
</dbReference>
<dbReference type="VEuPathDB" id="VectorBase:CSON010497"/>
<dbReference type="SUPFAM" id="SSF46938">
    <property type="entry name" value="CRAL/TRIO N-terminal domain"/>
    <property type="match status" value="1"/>
</dbReference>
<organism evidence="3">
    <name type="scientific">Culicoides sonorensis</name>
    <name type="common">Biting midge</name>
    <dbReference type="NCBI Taxonomy" id="179676"/>
    <lineage>
        <taxon>Eukaryota</taxon>
        <taxon>Metazoa</taxon>
        <taxon>Ecdysozoa</taxon>
        <taxon>Arthropoda</taxon>
        <taxon>Hexapoda</taxon>
        <taxon>Insecta</taxon>
        <taxon>Pterygota</taxon>
        <taxon>Neoptera</taxon>
        <taxon>Endopterygota</taxon>
        <taxon>Diptera</taxon>
        <taxon>Nematocera</taxon>
        <taxon>Chironomoidea</taxon>
        <taxon>Ceratopogonidae</taxon>
        <taxon>Ceratopogoninae</taxon>
        <taxon>Culicoides</taxon>
        <taxon>Monoculicoides</taxon>
    </lineage>
</organism>
<dbReference type="InterPro" id="IPR036865">
    <property type="entry name" value="CRAL-TRIO_dom_sf"/>
</dbReference>